<evidence type="ECO:0000256" key="1">
    <source>
        <dbReference type="ARBA" id="ARBA00000451"/>
    </source>
</evidence>
<dbReference type="InterPro" id="IPR005314">
    <property type="entry name" value="Peptidase_C50"/>
</dbReference>
<feature type="compositionally biased region" description="Low complexity" evidence="5">
    <location>
        <begin position="958"/>
        <end position="968"/>
    </location>
</feature>
<evidence type="ECO:0000313" key="7">
    <source>
        <dbReference type="EMBL" id="KAK7433655.1"/>
    </source>
</evidence>
<organism evidence="7 8">
    <name type="scientific">Marasmiellus scandens</name>
    <dbReference type="NCBI Taxonomy" id="2682957"/>
    <lineage>
        <taxon>Eukaryota</taxon>
        <taxon>Fungi</taxon>
        <taxon>Dikarya</taxon>
        <taxon>Basidiomycota</taxon>
        <taxon>Agaricomycotina</taxon>
        <taxon>Agaricomycetes</taxon>
        <taxon>Agaricomycetidae</taxon>
        <taxon>Agaricales</taxon>
        <taxon>Marasmiineae</taxon>
        <taxon>Omphalotaceae</taxon>
        <taxon>Marasmiellus</taxon>
    </lineage>
</organism>
<feature type="region of interest" description="Disordered" evidence="5">
    <location>
        <begin position="1186"/>
        <end position="1227"/>
    </location>
</feature>
<feature type="region of interest" description="Disordered" evidence="5">
    <location>
        <begin position="918"/>
        <end position="969"/>
    </location>
</feature>
<keyword evidence="8" id="KW-1185">Reference proteome</keyword>
<evidence type="ECO:0000256" key="4">
    <source>
        <dbReference type="ARBA" id="ARBA00022829"/>
    </source>
</evidence>
<evidence type="ECO:0000256" key="5">
    <source>
        <dbReference type="SAM" id="MobiDB-lite"/>
    </source>
</evidence>
<dbReference type="Proteomes" id="UP001498398">
    <property type="component" value="Unassembled WGS sequence"/>
</dbReference>
<dbReference type="EMBL" id="JBANRG010000146">
    <property type="protein sequence ID" value="KAK7433655.1"/>
    <property type="molecule type" value="Genomic_DNA"/>
</dbReference>
<protein>
    <recommendedName>
        <fullName evidence="2">separase</fullName>
        <ecNumber evidence="2">3.4.22.49</ecNumber>
    </recommendedName>
</protein>
<feature type="region of interest" description="Disordered" evidence="5">
    <location>
        <begin position="1"/>
        <end position="24"/>
    </location>
</feature>
<reference evidence="7 8" key="1">
    <citation type="submission" date="2024-01" db="EMBL/GenBank/DDBJ databases">
        <title>A draft genome for the cacao thread blight pathogen Marasmiellus scandens.</title>
        <authorList>
            <person name="Baruah I.K."/>
            <person name="Leung J."/>
            <person name="Bukari Y."/>
            <person name="Amoako-Attah I."/>
            <person name="Meinhardt L.W."/>
            <person name="Bailey B.A."/>
            <person name="Cohen S.P."/>
        </authorList>
    </citation>
    <scope>NUCLEOTIDE SEQUENCE [LARGE SCALE GENOMIC DNA]</scope>
    <source>
        <strain evidence="7 8">GH-19</strain>
    </source>
</reference>
<keyword evidence="4" id="KW-0159">Chromosome partition</keyword>
<name>A0ABR1IIM1_9AGAR</name>
<dbReference type="SUPFAM" id="SSF48452">
    <property type="entry name" value="TPR-like"/>
    <property type="match status" value="1"/>
</dbReference>
<comment type="catalytic activity">
    <reaction evidence="1">
        <text>All bonds known to be hydrolyzed by this endopeptidase have arginine in P1 and an acidic residue in P4. P6 is often occupied by an acidic residue or by a hydroxy-amino-acid residue, the phosphorylation of which enhances cleavage.</text>
        <dbReference type="EC" id="3.4.22.49"/>
    </reaction>
</comment>
<dbReference type="GO" id="GO:0016787">
    <property type="term" value="F:hydrolase activity"/>
    <property type="evidence" value="ECO:0007669"/>
    <property type="project" value="UniProtKB-KW"/>
</dbReference>
<evidence type="ECO:0000313" key="8">
    <source>
        <dbReference type="Proteomes" id="UP001498398"/>
    </source>
</evidence>
<accession>A0ABR1IIM1</accession>
<comment type="caution">
    <text evidence="7">The sequence shown here is derived from an EMBL/GenBank/DDBJ whole genome shotgun (WGS) entry which is preliminary data.</text>
</comment>
<feature type="region of interest" description="Disordered" evidence="5">
    <location>
        <begin position="1944"/>
        <end position="1966"/>
    </location>
</feature>
<sequence length="2176" mass="240901">MSSVPAAPKKTRTTRTAVSRTKTAPVSVDRLADQLATTLTVSNVKGKQKQSTPPLSPAEQKLQAMRLVNSASQQLSVIIQTGWKKSQENSSKKSPTLADADKSFATAAENLAILRELNLNDVDIERAGMSILSKLVALEMYDSGLRALTVTRPRICALYGASSDENVTKNSDQLHLLSLPIPLSEAPSDSIILTLISTYLINAITILSHTHFTSSSRPSSKRDPSSLDTLTTFSNALHETSTFLSWKEYYSVLPSKHVDPTLTKAYSVLTKLAASSTSQPNTLFRIRTYALRCLAYTSRGTISDPDTFWNQVAKVTSAYVKGHSSSLSPQAEEEATKLVLSSYSEIVALAEQRADKESFMSGNGFVGFCEGWITFANRAGDVQALDKIGTLTRVGSVPSSSNVPETLPTQQTSSSPTKDKSTPKNQDVLRSVTTLCAGLAQVTTILEKMEWTDQNIARIKEISVVLKHSPALSLLSQQTHESDKNAERMAGKLSRAIDRARRASVKLVDSSSTSLPDDIRDSLYMLLSAITDSFEEVIRNNPNTDFITQALDILFVLSRTMMSITDPRTYNSAYEHLSRAVGFLNLEEEGSSLTPTSIDTKDRANYIRCTSGAFHNLGGTLYTNGRLGSAIPFLKEGCRLGSKALEVWRCAEEKESKLVAAESEATKADPWKQLEEQLWRRWQLLGVCYLKTGDRRPAFEALQQSIKTFPFAESGFITHANKNGFNGLYEISSGVKELANILDRITYLGACELLLPPEALSVLSLRTKDEAETGFDDPVVLGALLERQIDVLESNRRKDDIKKMMGVLMRDTVEVYKNGDMPVRTARVFLRCLAFGYHVGPDILEESGLGTPVEIGEEVGRLLSGDNFGRDNDLAPFCPEYKASIHLWLGLHAHRRGDSEQVKLLGEHINDACQILRSLVSPPPSTSPKATRKSLPKSSPTGRKVATLASRTLKSSTRGKATTRATPKAKTRNVLQDIPINAQVAGPSSSPEVRQPSQGLDGIERLVDVLQLSSNVLGLFALTLPKINVLDILRRVSEKYIGSTSDAYILASSELANEYVLLGKIKRANKIFNHTYSIIQNGGVSDEVSCTFFLRFAEASALNDNIAQSLKLYSEGQTLSNQLSEDKDGSTLQRVYSRIARIEKAAMAHQVVGLIQASRDDSSASLQGLLQSLRLWNRAFESLSKLHAPPPPKPSEESNPFEVSSLRSALPSETPQPLQDQTKKAYTRRSSMNHLEWRISRHLLESMFALSQAYLRRGSPREAQYFIEQARDLAEALNASALVCRAVTRNGELQMLQGKLEDGLEEFMRLDQVLEDVSGTDVADIYRVRGDLEQRGALVEDADQHYEAALKILEEFDQTFGRLDGIEFGPRHSTGASSVLDVTLPELLAQVLRQHIWLLRDENDERSNELLNRFLALPSSSITQNFKDGLMAKLTLHDVHSRSRVDMFLSSIGETTIAMPMGTSNNLKASISPSTQDIIKTLENAEKLFWTHLDYAGQRGRVPDIRESVVSIGLIRALQTSLGRSELSSPALTSGLLDASSALTLRNEMLEAIQQKFPALGRDDLAWPSMAEDGSTLPTSRTGRRGFDYSSDDEEMNGSASLKAYWDSVRRRYQSYHLNAETLLSSSSSAIAELPSHWTVVHITVTEDKNTLFISRQRGGSPPKEPLIFCVPLKGRRDGPGDEDDQHLTFEDAVRELEEIVRLSNETTKVAVSIKDDPAARSKWWKERGALDTRLKELLENIEFCWLGAFKTLLSKNPRLSPESINALRIQFDRVFQRGLRLQDKKTKERAIGHKKIPSESFNTPNRVTLDDALVECFSTLSPTCRDEELEDLVYFILDLYQFHGVPVAIAEIDIDQVVVDLRSVLEEHAARSKLKNNTGHGRIGTFGNNGVQNDDEHLFLVLDKNVQGLPWESIPVLRERSVSRVPSMSFLLDRIQFARYARQASNQPKRGHSRSTSRAGTLPLSQPVDRAVVDPRRGYYIMNPSGDLSKTEKRFQDWIDGMEEVGWRGIKGRPPSELEVLNALEKEDLVVYFGHGGAEQYVRSHKLRSLSRCAAVMLWGCSSGALKDMGDFDRVGTPLNYMLAGCPTLVANLWDVTDRDIDTFSQAVFDKIHLDGDHVSKSAKSKSYIASIGDGIEDTHKSSSLIKAVAESRSVCKLKYLTGAAPVVYGIPFYL</sequence>
<dbReference type="Gene3D" id="1.25.40.10">
    <property type="entry name" value="Tetratricopeptide repeat domain"/>
    <property type="match status" value="1"/>
</dbReference>
<evidence type="ECO:0000256" key="3">
    <source>
        <dbReference type="ARBA" id="ARBA00022801"/>
    </source>
</evidence>
<gene>
    <name evidence="7" type="primary">ESP1</name>
    <name evidence="7" type="ORF">VKT23_020661</name>
</gene>
<dbReference type="InterPro" id="IPR011990">
    <property type="entry name" value="TPR-like_helical_dom_sf"/>
</dbReference>
<dbReference type="SMART" id="SM00028">
    <property type="entry name" value="TPR"/>
    <property type="match status" value="3"/>
</dbReference>
<feature type="region of interest" description="Disordered" evidence="5">
    <location>
        <begin position="1571"/>
        <end position="1593"/>
    </location>
</feature>
<dbReference type="Pfam" id="PF03568">
    <property type="entry name" value="Separin_C"/>
    <property type="match status" value="1"/>
</dbReference>
<feature type="compositionally biased region" description="Polar residues" evidence="5">
    <location>
        <begin position="1201"/>
        <end position="1220"/>
    </location>
</feature>
<evidence type="ECO:0000256" key="2">
    <source>
        <dbReference type="ARBA" id="ARBA00012489"/>
    </source>
</evidence>
<proteinExistence type="predicted"/>
<dbReference type="PANTHER" id="PTHR12792">
    <property type="entry name" value="EXTRA SPINDLE POLES 1-RELATED"/>
    <property type="match status" value="1"/>
</dbReference>
<keyword evidence="3 7" id="KW-0378">Hydrolase</keyword>
<dbReference type="PROSITE" id="PS51700">
    <property type="entry name" value="SEPARIN"/>
    <property type="match status" value="1"/>
</dbReference>
<dbReference type="PANTHER" id="PTHR12792:SF0">
    <property type="entry name" value="SEPARIN"/>
    <property type="match status" value="1"/>
</dbReference>
<dbReference type="InterPro" id="IPR019734">
    <property type="entry name" value="TPR_rpt"/>
</dbReference>
<dbReference type="EC" id="3.4.22.49" evidence="2"/>
<evidence type="ECO:0000259" key="6">
    <source>
        <dbReference type="PROSITE" id="PS51700"/>
    </source>
</evidence>
<dbReference type="InterPro" id="IPR030397">
    <property type="entry name" value="SEPARIN_core_dom"/>
</dbReference>
<feature type="domain" description="Peptidase C50" evidence="6">
    <location>
        <begin position="1976"/>
        <end position="2073"/>
    </location>
</feature>
<feature type="region of interest" description="Disordered" evidence="5">
    <location>
        <begin position="394"/>
        <end position="425"/>
    </location>
</feature>